<keyword evidence="10" id="KW-0234">DNA repair</keyword>
<organism evidence="17 18">
    <name type="scientific">Arthrobacter terricola</name>
    <dbReference type="NCBI Taxonomy" id="2547396"/>
    <lineage>
        <taxon>Bacteria</taxon>
        <taxon>Bacillati</taxon>
        <taxon>Actinomycetota</taxon>
        <taxon>Actinomycetes</taxon>
        <taxon>Micrococcales</taxon>
        <taxon>Micrococcaceae</taxon>
        <taxon>Arthrobacter</taxon>
    </lineage>
</organism>
<keyword evidence="6 14" id="KW-0863">Zinc-finger</keyword>
<name>A0A4V2ZU87_9MICC</name>
<comment type="catalytic activity">
    <reaction evidence="1">
        <text>Hydrolysis of DNA containing ring-opened 7-methylguanine residues, releasing 2,6-diamino-4-hydroxy-5-(N-methyl)formamidopyrimidine.</text>
        <dbReference type="EC" id="3.2.2.23"/>
    </reaction>
</comment>
<evidence type="ECO:0000313" key="17">
    <source>
        <dbReference type="EMBL" id="TDG00015.1"/>
    </source>
</evidence>
<evidence type="ECO:0000256" key="9">
    <source>
        <dbReference type="ARBA" id="ARBA00023125"/>
    </source>
</evidence>
<keyword evidence="4" id="KW-0479">Metal-binding</keyword>
<dbReference type="InterPro" id="IPR010663">
    <property type="entry name" value="Znf_FPG/IleRS"/>
</dbReference>
<accession>A0A4V2ZU87</accession>
<dbReference type="SUPFAM" id="SSF46946">
    <property type="entry name" value="S13-like H2TH domain"/>
    <property type="match status" value="1"/>
</dbReference>
<proteinExistence type="inferred from homology"/>
<dbReference type="PANTHER" id="PTHR22993:SF9">
    <property type="entry name" value="FORMAMIDOPYRIMIDINE-DNA GLYCOSYLASE"/>
    <property type="match status" value="1"/>
</dbReference>
<feature type="domain" description="FPG-type" evidence="15">
    <location>
        <begin position="242"/>
        <end position="276"/>
    </location>
</feature>
<dbReference type="GO" id="GO:0003684">
    <property type="term" value="F:damaged DNA binding"/>
    <property type="evidence" value="ECO:0007669"/>
    <property type="project" value="InterPro"/>
</dbReference>
<dbReference type="GO" id="GO:0003906">
    <property type="term" value="F:DNA-(apurinic or apyrimidinic site) endonuclease activity"/>
    <property type="evidence" value="ECO:0007669"/>
    <property type="project" value="InterPro"/>
</dbReference>
<dbReference type="PROSITE" id="PS51068">
    <property type="entry name" value="FPG_CAT"/>
    <property type="match status" value="1"/>
</dbReference>
<dbReference type="OrthoDB" id="9800855at2"/>
<evidence type="ECO:0000256" key="11">
    <source>
        <dbReference type="ARBA" id="ARBA00023239"/>
    </source>
</evidence>
<evidence type="ECO:0000256" key="6">
    <source>
        <dbReference type="ARBA" id="ARBA00022771"/>
    </source>
</evidence>
<dbReference type="PROSITE" id="PS51066">
    <property type="entry name" value="ZF_FPG_2"/>
    <property type="match status" value="1"/>
</dbReference>
<dbReference type="Pfam" id="PF06827">
    <property type="entry name" value="zf-FPG_IleRS"/>
    <property type="match status" value="1"/>
</dbReference>
<evidence type="ECO:0000256" key="8">
    <source>
        <dbReference type="ARBA" id="ARBA00022833"/>
    </source>
</evidence>
<evidence type="ECO:0000256" key="10">
    <source>
        <dbReference type="ARBA" id="ARBA00023204"/>
    </source>
</evidence>
<evidence type="ECO:0000259" key="16">
    <source>
        <dbReference type="PROSITE" id="PS51068"/>
    </source>
</evidence>
<dbReference type="Pfam" id="PF06831">
    <property type="entry name" value="H2TH"/>
    <property type="match status" value="1"/>
</dbReference>
<evidence type="ECO:0000256" key="14">
    <source>
        <dbReference type="PROSITE-ProRule" id="PRU00391"/>
    </source>
</evidence>
<dbReference type="CDD" id="cd08973">
    <property type="entry name" value="BaFpgNei_N_1"/>
    <property type="match status" value="1"/>
</dbReference>
<keyword evidence="18" id="KW-1185">Reference proteome</keyword>
<evidence type="ECO:0000256" key="7">
    <source>
        <dbReference type="ARBA" id="ARBA00022801"/>
    </source>
</evidence>
<dbReference type="Gene3D" id="3.20.190.10">
    <property type="entry name" value="MutM-like, N-terminal"/>
    <property type="match status" value="1"/>
</dbReference>
<dbReference type="SMART" id="SM00898">
    <property type="entry name" value="Fapy_DNA_glyco"/>
    <property type="match status" value="1"/>
</dbReference>
<dbReference type="GO" id="GO:0034039">
    <property type="term" value="F:8-oxo-7,8-dihydroguanine DNA N-glycosylase activity"/>
    <property type="evidence" value="ECO:0007669"/>
    <property type="project" value="TreeGrafter"/>
</dbReference>
<dbReference type="PANTHER" id="PTHR22993">
    <property type="entry name" value="FORMAMIDOPYRIMIDINE-DNA GLYCOSYLASE"/>
    <property type="match status" value="1"/>
</dbReference>
<evidence type="ECO:0000256" key="13">
    <source>
        <dbReference type="ARBA" id="ARBA00023295"/>
    </source>
</evidence>
<comment type="caution">
    <text evidence="17">The sequence shown here is derived from an EMBL/GenBank/DDBJ whole genome shotgun (WGS) entry which is preliminary data.</text>
</comment>
<evidence type="ECO:0000256" key="4">
    <source>
        <dbReference type="ARBA" id="ARBA00022723"/>
    </source>
</evidence>
<feature type="domain" description="Formamidopyrimidine-DNA glycosylase catalytic" evidence="16">
    <location>
        <begin position="2"/>
        <end position="119"/>
    </location>
</feature>
<evidence type="ECO:0000256" key="1">
    <source>
        <dbReference type="ARBA" id="ARBA00001668"/>
    </source>
</evidence>
<keyword evidence="12" id="KW-0511">Multifunctional enzyme</keyword>
<dbReference type="InterPro" id="IPR015886">
    <property type="entry name" value="H2TH_FPG"/>
</dbReference>
<dbReference type="GO" id="GO:0016829">
    <property type="term" value="F:lyase activity"/>
    <property type="evidence" value="ECO:0007669"/>
    <property type="project" value="UniProtKB-KW"/>
</dbReference>
<keyword evidence="13" id="KW-0326">Glycosidase</keyword>
<keyword evidence="7" id="KW-0378">Hydrolase</keyword>
<dbReference type="Proteomes" id="UP000295511">
    <property type="component" value="Unassembled WGS sequence"/>
</dbReference>
<evidence type="ECO:0000256" key="3">
    <source>
        <dbReference type="ARBA" id="ARBA00009409"/>
    </source>
</evidence>
<dbReference type="GO" id="GO:0006284">
    <property type="term" value="P:base-excision repair"/>
    <property type="evidence" value="ECO:0007669"/>
    <property type="project" value="InterPro"/>
</dbReference>
<dbReference type="GO" id="GO:0008270">
    <property type="term" value="F:zinc ion binding"/>
    <property type="evidence" value="ECO:0007669"/>
    <property type="project" value="UniProtKB-KW"/>
</dbReference>
<dbReference type="SUPFAM" id="SSF57716">
    <property type="entry name" value="Glucocorticoid receptor-like (DNA-binding domain)"/>
    <property type="match status" value="1"/>
</dbReference>
<dbReference type="SUPFAM" id="SSF81624">
    <property type="entry name" value="N-terminal domain of MutM-like DNA repair proteins"/>
    <property type="match status" value="1"/>
</dbReference>
<comment type="similarity">
    <text evidence="3">Belongs to the FPG family.</text>
</comment>
<keyword evidence="5" id="KW-0227">DNA damage</keyword>
<dbReference type="RefSeq" id="WP_133203106.1">
    <property type="nucleotide sequence ID" value="NZ_SMRU01000004.1"/>
</dbReference>
<keyword evidence="9" id="KW-0238">DNA-binding</keyword>
<protein>
    <submittedName>
        <fullName evidence="17">Fpg/Nei family DNA glycosylase</fullName>
    </submittedName>
</protein>
<evidence type="ECO:0000313" key="18">
    <source>
        <dbReference type="Proteomes" id="UP000295511"/>
    </source>
</evidence>
<evidence type="ECO:0000259" key="15">
    <source>
        <dbReference type="PROSITE" id="PS51066"/>
    </source>
</evidence>
<keyword evidence="8" id="KW-0862">Zinc</keyword>
<dbReference type="AlphaFoldDB" id="A0A4V2ZU87"/>
<sequence>MPELPEVAGLGAFLGRNLLGAKLTKVQITSFAVLKTADPPYSALEGRTILGVERFGKFLSLDAEGIHFIFHLAKAGWLRYTEQPSTTQLRLGGSNIAARLAFTKGDGSTHVGVDLTEAGTKKSLAVYVVNNPKDVPGIATLGPDPLSPGFTAETLAGILAGSPQQIKGLLRSQAVIAGIGNAYSDEILHAARISPFAIARSLDPETVQVLYQSIESVLGAAVEAAIGKASSELKDTKRSNMMVHGRAGQACPVCGTTIREVSFADTALQYCPGCQTNGKILADRRTSRFLK</sequence>
<dbReference type="InterPro" id="IPR000214">
    <property type="entry name" value="Znf_DNA_glyclase/AP_lyase"/>
</dbReference>
<evidence type="ECO:0000256" key="5">
    <source>
        <dbReference type="ARBA" id="ARBA00022763"/>
    </source>
</evidence>
<dbReference type="InterPro" id="IPR010979">
    <property type="entry name" value="Ribosomal_uS13-like_H2TH"/>
</dbReference>
<evidence type="ECO:0000256" key="2">
    <source>
        <dbReference type="ARBA" id="ARBA00001947"/>
    </source>
</evidence>
<dbReference type="InterPro" id="IPR012319">
    <property type="entry name" value="FPG_cat"/>
</dbReference>
<keyword evidence="11" id="KW-0456">Lyase</keyword>
<dbReference type="SMART" id="SM01232">
    <property type="entry name" value="H2TH"/>
    <property type="match status" value="1"/>
</dbReference>
<comment type="cofactor">
    <cofactor evidence="2">
        <name>Zn(2+)</name>
        <dbReference type="ChEBI" id="CHEBI:29105"/>
    </cofactor>
</comment>
<dbReference type="Gene3D" id="1.10.8.50">
    <property type="match status" value="1"/>
</dbReference>
<reference evidence="17 18" key="1">
    <citation type="submission" date="2019-03" db="EMBL/GenBank/DDBJ databases">
        <title>Whole genome sequence of Arthrobacter sp JH1-1.</title>
        <authorList>
            <person name="Trinh H.N."/>
        </authorList>
    </citation>
    <scope>NUCLEOTIDE SEQUENCE [LARGE SCALE GENOMIC DNA]</scope>
    <source>
        <strain evidence="17 18">JH1-1</strain>
    </source>
</reference>
<gene>
    <name evidence="17" type="ORF">E1809_04940</name>
</gene>
<dbReference type="InterPro" id="IPR035937">
    <property type="entry name" value="FPG_N"/>
</dbReference>
<dbReference type="Pfam" id="PF01149">
    <property type="entry name" value="Fapy_DNA_glyco"/>
    <property type="match status" value="1"/>
</dbReference>
<evidence type="ECO:0000256" key="12">
    <source>
        <dbReference type="ARBA" id="ARBA00023268"/>
    </source>
</evidence>
<dbReference type="EMBL" id="SMRU01000004">
    <property type="protein sequence ID" value="TDG00015.1"/>
    <property type="molecule type" value="Genomic_DNA"/>
</dbReference>